<dbReference type="Gene3D" id="1.10.10.60">
    <property type="entry name" value="Homeodomain-like"/>
    <property type="match status" value="1"/>
</dbReference>
<dbReference type="PROSITE" id="PS01124">
    <property type="entry name" value="HTH_ARAC_FAMILY_2"/>
    <property type="match status" value="1"/>
</dbReference>
<feature type="domain" description="HTH araC/xylS-type" evidence="3">
    <location>
        <begin position="1"/>
        <end position="54"/>
    </location>
</feature>
<dbReference type="EMBL" id="BOOY01000025">
    <property type="protein sequence ID" value="GIJ03832.1"/>
    <property type="molecule type" value="Genomic_DNA"/>
</dbReference>
<comment type="caution">
    <text evidence="4">The sequence shown here is derived from an EMBL/GenBank/DDBJ whole genome shotgun (WGS) entry which is preliminary data.</text>
</comment>
<evidence type="ECO:0000259" key="3">
    <source>
        <dbReference type="PROSITE" id="PS01124"/>
    </source>
</evidence>
<evidence type="ECO:0000256" key="2">
    <source>
        <dbReference type="ARBA" id="ARBA00023163"/>
    </source>
</evidence>
<dbReference type="GO" id="GO:0003700">
    <property type="term" value="F:DNA-binding transcription factor activity"/>
    <property type="evidence" value="ECO:0007669"/>
    <property type="project" value="InterPro"/>
</dbReference>
<evidence type="ECO:0000313" key="4">
    <source>
        <dbReference type="EMBL" id="GIJ03832.1"/>
    </source>
</evidence>
<sequence length="60" mass="6675">MLRQRVLAAQRLIEERADLSMEDVAGLVGFGSAALLRQHFVRELGTAPSSYRQAFTRRAG</sequence>
<keyword evidence="5" id="KW-1185">Reference proteome</keyword>
<keyword evidence="2" id="KW-0804">Transcription</keyword>
<gene>
    <name evidence="4" type="ORF">Sya03_31840</name>
</gene>
<protein>
    <recommendedName>
        <fullName evidence="3">HTH araC/xylS-type domain-containing protein</fullName>
    </recommendedName>
</protein>
<dbReference type="SUPFAM" id="SSF46689">
    <property type="entry name" value="Homeodomain-like"/>
    <property type="match status" value="1"/>
</dbReference>
<keyword evidence="1" id="KW-0805">Transcription regulation</keyword>
<dbReference type="InterPro" id="IPR018060">
    <property type="entry name" value="HTH_AraC"/>
</dbReference>
<evidence type="ECO:0000256" key="1">
    <source>
        <dbReference type="ARBA" id="ARBA00023015"/>
    </source>
</evidence>
<dbReference type="AlphaFoldDB" id="A0A8J3Y9F9"/>
<dbReference type="Proteomes" id="UP000652013">
    <property type="component" value="Unassembled WGS sequence"/>
</dbReference>
<dbReference type="Pfam" id="PF12833">
    <property type="entry name" value="HTH_18"/>
    <property type="match status" value="1"/>
</dbReference>
<dbReference type="InterPro" id="IPR009057">
    <property type="entry name" value="Homeodomain-like_sf"/>
</dbReference>
<evidence type="ECO:0000313" key="5">
    <source>
        <dbReference type="Proteomes" id="UP000652013"/>
    </source>
</evidence>
<proteinExistence type="predicted"/>
<organism evidence="4 5">
    <name type="scientific">Spirilliplanes yamanashiensis</name>
    <dbReference type="NCBI Taxonomy" id="42233"/>
    <lineage>
        <taxon>Bacteria</taxon>
        <taxon>Bacillati</taxon>
        <taxon>Actinomycetota</taxon>
        <taxon>Actinomycetes</taxon>
        <taxon>Micromonosporales</taxon>
        <taxon>Micromonosporaceae</taxon>
        <taxon>Spirilliplanes</taxon>
    </lineage>
</organism>
<reference evidence="4" key="1">
    <citation type="submission" date="2021-01" db="EMBL/GenBank/DDBJ databases">
        <title>Whole genome shotgun sequence of Spirilliplanes yamanashiensis NBRC 15828.</title>
        <authorList>
            <person name="Komaki H."/>
            <person name="Tamura T."/>
        </authorList>
    </citation>
    <scope>NUCLEOTIDE SEQUENCE</scope>
    <source>
        <strain evidence="4">NBRC 15828</strain>
    </source>
</reference>
<dbReference type="GO" id="GO:0043565">
    <property type="term" value="F:sequence-specific DNA binding"/>
    <property type="evidence" value="ECO:0007669"/>
    <property type="project" value="InterPro"/>
</dbReference>
<accession>A0A8J3Y9F9</accession>
<name>A0A8J3Y9F9_9ACTN</name>